<comment type="caution">
    <text evidence="2">The sequence shown here is derived from an EMBL/GenBank/DDBJ whole genome shotgun (WGS) entry which is preliminary data.</text>
</comment>
<dbReference type="Proteomes" id="UP001642464">
    <property type="component" value="Unassembled WGS sequence"/>
</dbReference>
<dbReference type="EMBL" id="CAXAMM010029091">
    <property type="protein sequence ID" value="CAK9064049.1"/>
    <property type="molecule type" value="Genomic_DNA"/>
</dbReference>
<sequence length="691" mass="80592">MECSFPLVELGDGCMWWPLMVAAAFSFCFCLAGFLCILSLWKRHMWRRHERIGDKINKRFETVFQEMWDEANCTLDVHAQFLFKHGYSQSEFHSCLSKIRARQSEMAGVSLRYLLSKEFAELARGRTHLTDPSFKEMKVSFWLNENAIGKDMVCPRDGRLGCALVDWIPRADRRQKTHFLSWSWRYTLEQVQSALRVFQANAVVEANSIFFHMCFFVTNHFRIISDDHSFEDPIRLTGQMVMMLDSWDQPPHMKRIWTLYEQFRACQLKIPITITMPEDAWNHLRQTMLRGEEGLSAISNALAAIRCEEVEAFDPREEQWVKTQIEQTVGFRAVDQHIDQAMRQMLGSVFQSTFSEALSADTQKERERKQTMRDLEEELWLEERHEQGVTLDKYTQLLEPLGMCSEDVKQELQQRRAHQSEQAGVSLRYVLSNEFHRLAFWRTGLENPTFNDMKEAFWLKEEQAPIGKDIVCPRDGRLGCALVDWIPRADRRPQTHFLSWTWKYTMGQLRSALEMFRMNVSPARDSSSIFLYMCFFSNNQFRIIVEQVAAGSDDLENSFQKNLTRAGKMVAVLDTWEDPVYLKRVWTVYEQFVACSLKLPVEFVMPKTSMASLHSHIGQGKSGLRKITTSICKVDSEQARAWKPEDEQRVKSAIQRSVGFQQVDRHVRNALVDWIGQAVRHQFQELVEGAG</sequence>
<proteinExistence type="predicted"/>
<evidence type="ECO:0000313" key="3">
    <source>
        <dbReference type="Proteomes" id="UP001642464"/>
    </source>
</evidence>
<feature type="transmembrane region" description="Helical" evidence="1">
    <location>
        <begin position="15"/>
        <end position="41"/>
    </location>
</feature>
<reference evidence="2 3" key="1">
    <citation type="submission" date="2024-02" db="EMBL/GenBank/DDBJ databases">
        <authorList>
            <person name="Chen Y."/>
            <person name="Shah S."/>
            <person name="Dougan E. K."/>
            <person name="Thang M."/>
            <person name="Chan C."/>
        </authorList>
    </citation>
    <scope>NUCLEOTIDE SEQUENCE [LARGE SCALE GENOMIC DNA]</scope>
</reference>
<protein>
    <submittedName>
        <fullName evidence="2">Apple domain-containing protein</fullName>
    </submittedName>
</protein>
<keyword evidence="3" id="KW-1185">Reference proteome</keyword>
<keyword evidence="1" id="KW-0472">Membrane</keyword>
<evidence type="ECO:0000256" key="1">
    <source>
        <dbReference type="SAM" id="Phobius"/>
    </source>
</evidence>
<evidence type="ECO:0000313" key="2">
    <source>
        <dbReference type="EMBL" id="CAK9064049.1"/>
    </source>
</evidence>
<name>A0ABP0NKI1_9DINO</name>
<accession>A0ABP0NKI1</accession>
<keyword evidence="1" id="KW-0812">Transmembrane</keyword>
<gene>
    <name evidence="2" type="ORF">SCF082_LOCUS33053</name>
</gene>
<keyword evidence="1" id="KW-1133">Transmembrane helix</keyword>
<organism evidence="2 3">
    <name type="scientific">Durusdinium trenchii</name>
    <dbReference type="NCBI Taxonomy" id="1381693"/>
    <lineage>
        <taxon>Eukaryota</taxon>
        <taxon>Sar</taxon>
        <taxon>Alveolata</taxon>
        <taxon>Dinophyceae</taxon>
        <taxon>Suessiales</taxon>
        <taxon>Symbiodiniaceae</taxon>
        <taxon>Durusdinium</taxon>
    </lineage>
</organism>